<keyword evidence="3" id="KW-1185">Reference proteome</keyword>
<evidence type="ECO:0000313" key="3">
    <source>
        <dbReference type="Proteomes" id="UP000822688"/>
    </source>
</evidence>
<sequence length="74" mass="8233">MVGLVIPTLPTTFSLFCCSTAVARLFLSFGPCIDGISKTRNVLNPRYQLLLQVHALIYCTRMIPLHCDIEYSVG</sequence>
<reference evidence="2 3" key="1">
    <citation type="submission" date="2020-06" db="EMBL/GenBank/DDBJ databases">
        <title>WGS assembly of Ceratodon purpureus strain R40.</title>
        <authorList>
            <person name="Carey S.B."/>
            <person name="Jenkins J."/>
            <person name="Shu S."/>
            <person name="Lovell J.T."/>
            <person name="Sreedasyam A."/>
            <person name="Maumus F."/>
            <person name="Tiley G.P."/>
            <person name="Fernandez-Pozo N."/>
            <person name="Barry K."/>
            <person name="Chen C."/>
            <person name="Wang M."/>
            <person name="Lipzen A."/>
            <person name="Daum C."/>
            <person name="Saski C.A."/>
            <person name="Payton A.C."/>
            <person name="Mcbreen J.C."/>
            <person name="Conrad R.E."/>
            <person name="Kollar L.M."/>
            <person name="Olsson S."/>
            <person name="Huttunen S."/>
            <person name="Landis J.B."/>
            <person name="Wickett N.J."/>
            <person name="Johnson M.G."/>
            <person name="Rensing S.A."/>
            <person name="Grimwood J."/>
            <person name="Schmutz J."/>
            <person name="Mcdaniel S.F."/>
        </authorList>
    </citation>
    <scope>NUCLEOTIDE SEQUENCE [LARGE SCALE GENOMIC DNA]</scope>
    <source>
        <strain evidence="2 3">R40</strain>
    </source>
</reference>
<feature type="chain" id="PRO_5035945725" description="Secreted protein" evidence="1">
    <location>
        <begin position="24"/>
        <end position="74"/>
    </location>
</feature>
<proteinExistence type="predicted"/>
<feature type="signal peptide" evidence="1">
    <location>
        <begin position="1"/>
        <end position="23"/>
    </location>
</feature>
<gene>
    <name evidence="2" type="ORF">KC19_6G188100</name>
</gene>
<keyword evidence="1" id="KW-0732">Signal</keyword>
<comment type="caution">
    <text evidence="2">The sequence shown here is derived from an EMBL/GenBank/DDBJ whole genome shotgun (WGS) entry which is preliminary data.</text>
</comment>
<dbReference type="EMBL" id="CM026427">
    <property type="protein sequence ID" value="KAG0570787.1"/>
    <property type="molecule type" value="Genomic_DNA"/>
</dbReference>
<accession>A0A8T0HIC5</accession>
<evidence type="ECO:0000256" key="1">
    <source>
        <dbReference type="SAM" id="SignalP"/>
    </source>
</evidence>
<dbReference type="Proteomes" id="UP000822688">
    <property type="component" value="Chromosome 6"/>
</dbReference>
<organism evidence="2 3">
    <name type="scientific">Ceratodon purpureus</name>
    <name type="common">Fire moss</name>
    <name type="synonym">Dicranum purpureum</name>
    <dbReference type="NCBI Taxonomy" id="3225"/>
    <lineage>
        <taxon>Eukaryota</taxon>
        <taxon>Viridiplantae</taxon>
        <taxon>Streptophyta</taxon>
        <taxon>Embryophyta</taxon>
        <taxon>Bryophyta</taxon>
        <taxon>Bryophytina</taxon>
        <taxon>Bryopsida</taxon>
        <taxon>Dicranidae</taxon>
        <taxon>Pseudoditrichales</taxon>
        <taxon>Ditrichaceae</taxon>
        <taxon>Ceratodon</taxon>
    </lineage>
</organism>
<evidence type="ECO:0000313" key="2">
    <source>
        <dbReference type="EMBL" id="KAG0570787.1"/>
    </source>
</evidence>
<evidence type="ECO:0008006" key="4">
    <source>
        <dbReference type="Google" id="ProtNLM"/>
    </source>
</evidence>
<dbReference type="AlphaFoldDB" id="A0A8T0HIC5"/>
<protein>
    <recommendedName>
        <fullName evidence="4">Secreted protein</fullName>
    </recommendedName>
</protein>
<name>A0A8T0HIC5_CERPU</name>